<keyword evidence="5" id="KW-0539">Nucleus</keyword>
<keyword evidence="4" id="KW-0804">Transcription</keyword>
<evidence type="ECO:0000256" key="4">
    <source>
        <dbReference type="ARBA" id="ARBA00023163"/>
    </source>
</evidence>
<dbReference type="Proteomes" id="UP000469558">
    <property type="component" value="Unassembled WGS sequence"/>
</dbReference>
<dbReference type="GO" id="GO:0008270">
    <property type="term" value="F:zinc ion binding"/>
    <property type="evidence" value="ECO:0007669"/>
    <property type="project" value="InterPro"/>
</dbReference>
<dbReference type="InterPro" id="IPR050815">
    <property type="entry name" value="TF_fung"/>
</dbReference>
<keyword evidence="2" id="KW-0479">Metal-binding</keyword>
<name>A0A8T9CHQ9_9HELO</name>
<dbReference type="AlphaFoldDB" id="A0A8T9CHQ9"/>
<evidence type="ECO:0000256" key="1">
    <source>
        <dbReference type="ARBA" id="ARBA00004123"/>
    </source>
</evidence>
<dbReference type="GO" id="GO:0006351">
    <property type="term" value="P:DNA-templated transcription"/>
    <property type="evidence" value="ECO:0007669"/>
    <property type="project" value="InterPro"/>
</dbReference>
<dbReference type="EMBL" id="QGMK01000024">
    <property type="protein sequence ID" value="TVY85168.1"/>
    <property type="molecule type" value="Genomic_DNA"/>
</dbReference>
<dbReference type="PANTHER" id="PTHR47338">
    <property type="entry name" value="ZN(II)2CYS6 TRANSCRIPTION FACTOR (EUROFUNG)-RELATED"/>
    <property type="match status" value="1"/>
</dbReference>
<feature type="non-terminal residue" evidence="7">
    <location>
        <position position="1"/>
    </location>
</feature>
<dbReference type="CDD" id="cd12148">
    <property type="entry name" value="fungal_TF_MHR"/>
    <property type="match status" value="1"/>
</dbReference>
<proteinExistence type="predicted"/>
<dbReference type="GO" id="GO:0000981">
    <property type="term" value="F:DNA-binding transcription factor activity, RNA polymerase II-specific"/>
    <property type="evidence" value="ECO:0007669"/>
    <property type="project" value="InterPro"/>
</dbReference>
<organism evidence="7 8">
    <name type="scientific">Lachnellula suecica</name>
    <dbReference type="NCBI Taxonomy" id="602035"/>
    <lineage>
        <taxon>Eukaryota</taxon>
        <taxon>Fungi</taxon>
        <taxon>Dikarya</taxon>
        <taxon>Ascomycota</taxon>
        <taxon>Pezizomycotina</taxon>
        <taxon>Leotiomycetes</taxon>
        <taxon>Helotiales</taxon>
        <taxon>Lachnaceae</taxon>
        <taxon>Lachnellula</taxon>
    </lineage>
</organism>
<evidence type="ECO:0000256" key="5">
    <source>
        <dbReference type="ARBA" id="ARBA00023242"/>
    </source>
</evidence>
<comment type="caution">
    <text evidence="7">The sequence shown here is derived from an EMBL/GenBank/DDBJ whole genome shotgun (WGS) entry which is preliminary data.</text>
</comment>
<feature type="non-terminal residue" evidence="7">
    <location>
        <position position="497"/>
    </location>
</feature>
<gene>
    <name evidence="7" type="ORF">LSUE1_G002346</name>
</gene>
<sequence length="497" mass="55685">STRWQQKREFRILSPPATGYQNSLRGLASHASFERGDVHENYQSVVFAFGTYGRRSCSYPTISHLESEQQHPETDPTVTGAVGEETTRNDFPAAAFLDPTLSNCCALLAPRSFTLPIPAKVRDILGDFGSKKRLAAEYFKTASRWMPVISEIRFYGSLLSPVLHADPGITAILLGMKLLLSWPEEGNVCSEIYIAIKEFLLHTEMAGHLSVYTIQAAILVALYEMGHGIFPGAFTTISTCARHAISLGINGTLPIQGKVWVEQEERNRTWWAIIILDRSTNLGFRGQHLCTPDPSANSILPVDDDAWEQGVLPEIPSQSVLSTPSLKNGRFACLAQAVNLLSQVFRHISSREESLHLDLENIAQLERTLFALEHLASFEEQERNICYFSSMAVCYSSILLLRTTYLSESHEGLTEQGKELSQNSIRQILVKTLGHFQRFRDGWGSLDVFPPLALDWLYRSAVVHIFLGNDAKSSEWDNEIAELKEALEVVSQRWRVT</sequence>
<evidence type="ECO:0000259" key="6">
    <source>
        <dbReference type="Pfam" id="PF04082"/>
    </source>
</evidence>
<dbReference type="Pfam" id="PF04082">
    <property type="entry name" value="Fungal_trans"/>
    <property type="match status" value="1"/>
</dbReference>
<evidence type="ECO:0000256" key="2">
    <source>
        <dbReference type="ARBA" id="ARBA00022723"/>
    </source>
</evidence>
<protein>
    <recommendedName>
        <fullName evidence="6">Xylanolytic transcriptional activator regulatory domain-containing protein</fullName>
    </recommendedName>
</protein>
<evidence type="ECO:0000256" key="3">
    <source>
        <dbReference type="ARBA" id="ARBA00023015"/>
    </source>
</evidence>
<evidence type="ECO:0000313" key="8">
    <source>
        <dbReference type="Proteomes" id="UP000469558"/>
    </source>
</evidence>
<dbReference type="OrthoDB" id="3862662at2759"/>
<keyword evidence="3" id="KW-0805">Transcription regulation</keyword>
<dbReference type="PANTHER" id="PTHR47338:SF20">
    <property type="entry name" value="ZN(II)2CYS6 TRANSCRIPTION FACTOR (EUROFUNG)"/>
    <property type="match status" value="1"/>
</dbReference>
<dbReference type="GO" id="GO:0005634">
    <property type="term" value="C:nucleus"/>
    <property type="evidence" value="ECO:0007669"/>
    <property type="project" value="UniProtKB-SubCell"/>
</dbReference>
<feature type="domain" description="Xylanolytic transcriptional activator regulatory" evidence="6">
    <location>
        <begin position="138"/>
        <end position="367"/>
    </location>
</feature>
<accession>A0A8T9CHQ9</accession>
<dbReference type="GO" id="GO:0003677">
    <property type="term" value="F:DNA binding"/>
    <property type="evidence" value="ECO:0007669"/>
    <property type="project" value="InterPro"/>
</dbReference>
<dbReference type="InterPro" id="IPR007219">
    <property type="entry name" value="XnlR_reg_dom"/>
</dbReference>
<evidence type="ECO:0000313" key="7">
    <source>
        <dbReference type="EMBL" id="TVY85168.1"/>
    </source>
</evidence>
<comment type="subcellular location">
    <subcellularLocation>
        <location evidence="1">Nucleus</location>
    </subcellularLocation>
</comment>
<reference evidence="7 8" key="1">
    <citation type="submission" date="2018-05" db="EMBL/GenBank/DDBJ databases">
        <title>Genome sequencing and assembly of the regulated plant pathogen Lachnellula willkommii and related sister species for the development of diagnostic species identification markers.</title>
        <authorList>
            <person name="Giroux E."/>
            <person name="Bilodeau G."/>
        </authorList>
    </citation>
    <scope>NUCLEOTIDE SEQUENCE [LARGE SCALE GENOMIC DNA]</scope>
    <source>
        <strain evidence="7 8">CBS 268.59</strain>
    </source>
</reference>
<keyword evidence="8" id="KW-1185">Reference proteome</keyword>